<dbReference type="Gene3D" id="2.80.10.50">
    <property type="match status" value="1"/>
</dbReference>
<gene>
    <name evidence="1" type="ORF">MFLAVUS_004188</name>
</gene>
<name>A0ABP9YV78_9FUNG</name>
<evidence type="ECO:0000313" key="2">
    <source>
        <dbReference type="Proteomes" id="UP001473302"/>
    </source>
</evidence>
<dbReference type="InterPro" id="IPR035992">
    <property type="entry name" value="Ricin_B-like_lectins"/>
</dbReference>
<dbReference type="EMBL" id="BAABUK010000008">
    <property type="protein sequence ID" value="GAA5810762.1"/>
    <property type="molecule type" value="Genomic_DNA"/>
</dbReference>
<dbReference type="SUPFAM" id="SSF50370">
    <property type="entry name" value="Ricin B-like lectins"/>
    <property type="match status" value="1"/>
</dbReference>
<sequence length="248" mass="28502">MNMIDEINEKWFYIQQELTGNVIATSSCETHARSQAVVVKPQYTDNELWRWDNHHLKNKSTSLVLDIRKGRLRLIEDTEICLYYKKPRPEAHNQLWATRSIKTVSEHPLYKETRASTGLVVYSLSNRDWVLDAVTPEDNLTEDLQKLVLIPHQEVSKSQIWNLIYQVDMNMNQESILIFEDSSINSSISDDSCTSGQVSPVSITSCDSMEFPHGLSPSKRNSQTSLTSNSRKTSLEDIYLYQTQNICP</sequence>
<evidence type="ECO:0008006" key="3">
    <source>
        <dbReference type="Google" id="ProtNLM"/>
    </source>
</evidence>
<evidence type="ECO:0000313" key="1">
    <source>
        <dbReference type="EMBL" id="GAA5810762.1"/>
    </source>
</evidence>
<keyword evidence="2" id="KW-1185">Reference proteome</keyword>
<comment type="caution">
    <text evidence="1">The sequence shown here is derived from an EMBL/GenBank/DDBJ whole genome shotgun (WGS) entry which is preliminary data.</text>
</comment>
<proteinExistence type="predicted"/>
<accession>A0ABP9YV78</accession>
<protein>
    <recommendedName>
        <fullName evidence="3">Ricin B lectin domain-containing protein</fullName>
    </recommendedName>
</protein>
<dbReference type="Proteomes" id="UP001473302">
    <property type="component" value="Unassembled WGS sequence"/>
</dbReference>
<reference evidence="1 2" key="1">
    <citation type="submission" date="2024-04" db="EMBL/GenBank/DDBJ databases">
        <title>genome sequences of Mucor flavus KT1a and Helicostylum pulchrum KT1b strains isolated from the surface of a dry-aged beef.</title>
        <authorList>
            <person name="Toyotome T."/>
            <person name="Hosono M."/>
            <person name="Torimaru M."/>
            <person name="Fukuda K."/>
            <person name="Mikami N."/>
        </authorList>
    </citation>
    <scope>NUCLEOTIDE SEQUENCE [LARGE SCALE GENOMIC DNA]</scope>
    <source>
        <strain evidence="1 2">KT1a</strain>
    </source>
</reference>
<organism evidence="1 2">
    <name type="scientific">Mucor flavus</name>
    <dbReference type="NCBI Taxonomy" id="439312"/>
    <lineage>
        <taxon>Eukaryota</taxon>
        <taxon>Fungi</taxon>
        <taxon>Fungi incertae sedis</taxon>
        <taxon>Mucoromycota</taxon>
        <taxon>Mucoromycotina</taxon>
        <taxon>Mucoromycetes</taxon>
        <taxon>Mucorales</taxon>
        <taxon>Mucorineae</taxon>
        <taxon>Mucoraceae</taxon>
        <taxon>Mucor</taxon>
    </lineage>
</organism>